<dbReference type="Pfam" id="PF00675">
    <property type="entry name" value="Peptidase_M16"/>
    <property type="match status" value="1"/>
</dbReference>
<dbReference type="Pfam" id="PF05193">
    <property type="entry name" value="Peptidase_M16_C"/>
    <property type="match status" value="1"/>
</dbReference>
<evidence type="ECO:0000256" key="2">
    <source>
        <dbReference type="RuleBase" id="RU004447"/>
    </source>
</evidence>
<evidence type="ECO:0000256" key="1">
    <source>
        <dbReference type="ARBA" id="ARBA00007261"/>
    </source>
</evidence>
<dbReference type="InterPro" id="IPR011765">
    <property type="entry name" value="Pept_M16_N"/>
</dbReference>
<comment type="caution">
    <text evidence="5">The sequence shown here is derived from an EMBL/GenBank/DDBJ whole genome shotgun (WGS) entry which is preliminary data.</text>
</comment>
<comment type="similarity">
    <text evidence="1 2">Belongs to the peptidase M16 family.</text>
</comment>
<dbReference type="GO" id="GO:0006508">
    <property type="term" value="P:proteolysis"/>
    <property type="evidence" value="ECO:0007669"/>
    <property type="project" value="InterPro"/>
</dbReference>
<keyword evidence="6" id="KW-1185">Reference proteome</keyword>
<evidence type="ECO:0000259" key="4">
    <source>
        <dbReference type="Pfam" id="PF05193"/>
    </source>
</evidence>
<dbReference type="FunFam" id="3.30.830.10:FF:000008">
    <property type="entry name" value="Mitochondrial-processing peptidase subunit beta"/>
    <property type="match status" value="1"/>
</dbReference>
<feature type="domain" description="Peptidase M16 C-terminal" evidence="4">
    <location>
        <begin position="166"/>
        <end position="340"/>
    </location>
</feature>
<dbReference type="SUPFAM" id="SSF63411">
    <property type="entry name" value="LuxS/MPP-like metallohydrolase"/>
    <property type="match status" value="2"/>
</dbReference>
<dbReference type="InterPro" id="IPR001431">
    <property type="entry name" value="Pept_M16_Zn_BS"/>
</dbReference>
<gene>
    <name evidence="5" type="ORF">ABG79_01188</name>
</gene>
<evidence type="ECO:0000259" key="3">
    <source>
        <dbReference type="Pfam" id="PF00675"/>
    </source>
</evidence>
<dbReference type="RefSeq" id="WP_057978107.1">
    <property type="nucleotide sequence ID" value="NZ_LKHP01000005.1"/>
</dbReference>
<feature type="domain" description="Peptidase M16 N-terminal" evidence="3">
    <location>
        <begin position="12"/>
        <end position="158"/>
    </location>
</feature>
<dbReference type="InterPro" id="IPR007863">
    <property type="entry name" value="Peptidase_M16_C"/>
</dbReference>
<name>A0A0R3JTX4_CALMK</name>
<reference evidence="5 6" key="1">
    <citation type="submission" date="2015-09" db="EMBL/GenBank/DDBJ databases">
        <title>Draft genome sequence of a Caloramator mitchellensis, a moderate thermophile from the Great Artesian Basin of Australia.</title>
        <authorList>
            <person name="Patel B.K."/>
        </authorList>
    </citation>
    <scope>NUCLEOTIDE SEQUENCE [LARGE SCALE GENOMIC DNA]</scope>
    <source>
        <strain evidence="5 6">VF08</strain>
    </source>
</reference>
<dbReference type="OrthoDB" id="9811314at2"/>
<dbReference type="PROSITE" id="PS00143">
    <property type="entry name" value="INSULINASE"/>
    <property type="match status" value="1"/>
</dbReference>
<dbReference type="AlphaFoldDB" id="A0A0R3JTX4"/>
<dbReference type="InterPro" id="IPR050361">
    <property type="entry name" value="MPP/UQCRC_Complex"/>
</dbReference>
<dbReference type="GO" id="GO:0004222">
    <property type="term" value="F:metalloendopeptidase activity"/>
    <property type="evidence" value="ECO:0007669"/>
    <property type="project" value="InterPro"/>
</dbReference>
<dbReference type="PANTHER" id="PTHR11851:SF49">
    <property type="entry name" value="MITOCHONDRIAL-PROCESSING PEPTIDASE SUBUNIT ALPHA"/>
    <property type="match status" value="1"/>
</dbReference>
<sequence length="428" mass="48460">MFRKLTLKNGIRVVYEKIPYVNSISIGVWIGSGSRFENITNNGVSHFIEHMMFKGTKNRTAKQIAEDIEDLGGQINAFTGKESTCYYVKMLDAHYKIGIDVLSDMIKNPRFSDEDIHKEKGVVIEEINMYEDSPEDLVADLLSSATWGDDSLSLPILGYTKTIKELNKEKIVNYFNKTYSPQNTVISIAGNFDEDLIIEEIKSKFEDWSAKDDANISFSNPEIKSNILVKNKDIEQVHVALTLDGIELGNEKLYALLAVNNYFGGGTSSRLFQVLREEMAYVYTIYSYTSSYKNKGTFNIQFALNKIFLEKAMNSVANEIKSLMDKKISLEQLNKIKEQLKGSYILGLESVSSRMFGIGKSELMLDKVYEPKEVLKKIDDITVDDINEIIELVFSKGILSAAAVGRKIKEDKFKKLIGDCNEIIFKKS</sequence>
<dbReference type="PANTHER" id="PTHR11851">
    <property type="entry name" value="METALLOPROTEASE"/>
    <property type="match status" value="1"/>
</dbReference>
<dbReference type="STRING" id="908809.ABG79_01188"/>
<dbReference type="InterPro" id="IPR011249">
    <property type="entry name" value="Metalloenz_LuxS/M16"/>
</dbReference>
<evidence type="ECO:0000313" key="5">
    <source>
        <dbReference type="EMBL" id="KRQ86998.1"/>
    </source>
</evidence>
<evidence type="ECO:0000313" key="6">
    <source>
        <dbReference type="Proteomes" id="UP000052015"/>
    </source>
</evidence>
<protein>
    <submittedName>
        <fullName evidence="5">Insulinase (Peptidase family M16)</fullName>
    </submittedName>
</protein>
<accession>A0A0R3JTX4</accession>
<dbReference type="Gene3D" id="3.30.830.10">
    <property type="entry name" value="Metalloenzyme, LuxS/M16 peptidase-like"/>
    <property type="match status" value="2"/>
</dbReference>
<proteinExistence type="inferred from homology"/>
<dbReference type="PATRIC" id="fig|908809.3.peg.1197"/>
<dbReference type="Proteomes" id="UP000052015">
    <property type="component" value="Unassembled WGS sequence"/>
</dbReference>
<dbReference type="GO" id="GO:0046872">
    <property type="term" value="F:metal ion binding"/>
    <property type="evidence" value="ECO:0007669"/>
    <property type="project" value="InterPro"/>
</dbReference>
<dbReference type="EMBL" id="LKHP01000005">
    <property type="protein sequence ID" value="KRQ86998.1"/>
    <property type="molecule type" value="Genomic_DNA"/>
</dbReference>
<organism evidence="5 6">
    <name type="scientific">Caloramator mitchellensis</name>
    <dbReference type="NCBI Taxonomy" id="908809"/>
    <lineage>
        <taxon>Bacteria</taxon>
        <taxon>Bacillati</taxon>
        <taxon>Bacillota</taxon>
        <taxon>Clostridia</taxon>
        <taxon>Eubacteriales</taxon>
        <taxon>Clostridiaceae</taxon>
        <taxon>Caloramator</taxon>
    </lineage>
</organism>